<dbReference type="Pfam" id="PF13365">
    <property type="entry name" value="Trypsin_2"/>
    <property type="match status" value="1"/>
</dbReference>
<keyword evidence="12" id="KW-1185">Reference proteome</keyword>
<dbReference type="InterPro" id="IPR000123">
    <property type="entry name" value="Reverse_transcriptase_msDNA"/>
</dbReference>
<dbReference type="CDD" id="cd03487">
    <property type="entry name" value="RT_Bac_retron_II"/>
    <property type="match status" value="1"/>
</dbReference>
<keyword evidence="5" id="KW-0460">Magnesium</keyword>
<dbReference type="PRINTS" id="PR00866">
    <property type="entry name" value="RNADNAPOLMS"/>
</dbReference>
<keyword evidence="6 11" id="KW-0695">RNA-directed DNA polymerase</keyword>
<dbReference type="AlphaFoldDB" id="A0A2T5UQX6"/>
<dbReference type="InterPro" id="IPR043504">
    <property type="entry name" value="Peptidase_S1_PA_chymotrypsin"/>
</dbReference>
<dbReference type="InterPro" id="IPR000477">
    <property type="entry name" value="RT_dom"/>
</dbReference>
<dbReference type="SUPFAM" id="SSF50494">
    <property type="entry name" value="Trypsin-like serine proteases"/>
    <property type="match status" value="1"/>
</dbReference>
<dbReference type="GO" id="GO:0046872">
    <property type="term" value="F:metal ion binding"/>
    <property type="evidence" value="ECO:0007669"/>
    <property type="project" value="UniProtKB-KW"/>
</dbReference>
<evidence type="ECO:0000313" key="12">
    <source>
        <dbReference type="Proteomes" id="UP000244081"/>
    </source>
</evidence>
<evidence type="ECO:0000256" key="2">
    <source>
        <dbReference type="ARBA" id="ARBA00022679"/>
    </source>
</evidence>
<evidence type="ECO:0000256" key="3">
    <source>
        <dbReference type="ARBA" id="ARBA00022695"/>
    </source>
</evidence>
<evidence type="ECO:0000256" key="9">
    <source>
        <dbReference type="ARBA" id="ARBA00048173"/>
    </source>
</evidence>
<comment type="similarity">
    <text evidence="8">Belongs to the bacterial reverse transcriptase family.</text>
</comment>
<evidence type="ECO:0000256" key="1">
    <source>
        <dbReference type="ARBA" id="ARBA00012493"/>
    </source>
</evidence>
<proteinExistence type="inferred from homology"/>
<dbReference type="SUPFAM" id="SSF56672">
    <property type="entry name" value="DNA/RNA polymerases"/>
    <property type="match status" value="1"/>
</dbReference>
<dbReference type="EC" id="2.7.7.49" evidence="1"/>
<evidence type="ECO:0000259" key="10">
    <source>
        <dbReference type="PROSITE" id="PS50878"/>
    </source>
</evidence>
<dbReference type="PROSITE" id="PS50878">
    <property type="entry name" value="RT_POL"/>
    <property type="match status" value="1"/>
</dbReference>
<gene>
    <name evidence="11" type="ORF">C8N35_1153</name>
</gene>
<dbReference type="InterPro" id="IPR051083">
    <property type="entry name" value="GrpII_Intron_Splice-Mob/Def"/>
</dbReference>
<feature type="domain" description="Reverse transcriptase" evidence="10">
    <location>
        <begin position="32"/>
        <end position="258"/>
    </location>
</feature>
<dbReference type="GO" id="GO:0003964">
    <property type="term" value="F:RNA-directed DNA polymerase activity"/>
    <property type="evidence" value="ECO:0007669"/>
    <property type="project" value="UniProtKB-KW"/>
</dbReference>
<evidence type="ECO:0000256" key="4">
    <source>
        <dbReference type="ARBA" id="ARBA00022723"/>
    </source>
</evidence>
<dbReference type="EMBL" id="QAYG01000015">
    <property type="protein sequence ID" value="PTW53883.1"/>
    <property type="molecule type" value="Genomic_DNA"/>
</dbReference>
<keyword evidence="2" id="KW-0808">Transferase</keyword>
<evidence type="ECO:0000256" key="6">
    <source>
        <dbReference type="ARBA" id="ARBA00022918"/>
    </source>
</evidence>
<keyword evidence="3" id="KW-0548">Nucleotidyltransferase</keyword>
<comment type="catalytic activity">
    <reaction evidence="9">
        <text>DNA(n) + a 2'-deoxyribonucleoside 5'-triphosphate = DNA(n+1) + diphosphate</text>
        <dbReference type="Rhea" id="RHEA:22508"/>
        <dbReference type="Rhea" id="RHEA-COMP:17339"/>
        <dbReference type="Rhea" id="RHEA-COMP:17340"/>
        <dbReference type="ChEBI" id="CHEBI:33019"/>
        <dbReference type="ChEBI" id="CHEBI:61560"/>
        <dbReference type="ChEBI" id="CHEBI:173112"/>
        <dbReference type="EC" id="2.7.7.49"/>
    </reaction>
</comment>
<dbReference type="Proteomes" id="UP000244081">
    <property type="component" value="Unassembled WGS sequence"/>
</dbReference>
<dbReference type="PANTHER" id="PTHR34047">
    <property type="entry name" value="NUCLEAR INTRON MATURASE 1, MITOCHONDRIAL-RELATED"/>
    <property type="match status" value="1"/>
</dbReference>
<dbReference type="InterPro" id="IPR043502">
    <property type="entry name" value="DNA/RNA_pol_sf"/>
</dbReference>
<comment type="caution">
    <text evidence="11">The sequence shown here is derived from an EMBL/GenBank/DDBJ whole genome shotgun (WGS) entry which is preliminary data.</text>
</comment>
<name>A0A2T5UQX6_9HYPH</name>
<dbReference type="GO" id="GO:0003723">
    <property type="term" value="F:RNA binding"/>
    <property type="evidence" value="ECO:0007669"/>
    <property type="project" value="InterPro"/>
</dbReference>
<organism evidence="11 12">
    <name type="scientific">Breoghania corrubedonensis</name>
    <dbReference type="NCBI Taxonomy" id="665038"/>
    <lineage>
        <taxon>Bacteria</taxon>
        <taxon>Pseudomonadati</taxon>
        <taxon>Pseudomonadota</taxon>
        <taxon>Alphaproteobacteria</taxon>
        <taxon>Hyphomicrobiales</taxon>
        <taxon>Stappiaceae</taxon>
        <taxon>Breoghania</taxon>
    </lineage>
</organism>
<dbReference type="PANTHER" id="PTHR34047:SF7">
    <property type="entry name" value="RNA-DIRECTED DNA POLYMERASE"/>
    <property type="match status" value="1"/>
</dbReference>
<keyword evidence="4" id="KW-0479">Metal-binding</keyword>
<dbReference type="Pfam" id="PF00078">
    <property type="entry name" value="RVT_1"/>
    <property type="match status" value="1"/>
</dbReference>
<dbReference type="Gene3D" id="2.40.10.10">
    <property type="entry name" value="Trypsin-like serine proteases"/>
    <property type="match status" value="2"/>
</dbReference>
<evidence type="ECO:0000256" key="7">
    <source>
        <dbReference type="ARBA" id="ARBA00023118"/>
    </source>
</evidence>
<evidence type="ECO:0000256" key="8">
    <source>
        <dbReference type="ARBA" id="ARBA00034120"/>
    </source>
</evidence>
<keyword evidence="7" id="KW-0051">Antiviral defense</keyword>
<dbReference type="InterPro" id="IPR009003">
    <property type="entry name" value="Peptidase_S1_PA"/>
</dbReference>
<evidence type="ECO:0000256" key="5">
    <source>
        <dbReference type="ARBA" id="ARBA00022842"/>
    </source>
</evidence>
<reference evidence="11 12" key="1">
    <citation type="submission" date="2018-04" db="EMBL/GenBank/DDBJ databases">
        <title>Genomic Encyclopedia of Archaeal and Bacterial Type Strains, Phase II (KMG-II): from individual species to whole genera.</title>
        <authorList>
            <person name="Goeker M."/>
        </authorList>
    </citation>
    <scope>NUCLEOTIDE SEQUENCE [LARGE SCALE GENOMIC DNA]</scope>
    <source>
        <strain evidence="11 12">DSM 23382</strain>
    </source>
</reference>
<dbReference type="RefSeq" id="WP_245926944.1">
    <property type="nucleotide sequence ID" value="NZ_QAYG01000015.1"/>
</dbReference>
<accession>A0A2T5UQX6</accession>
<protein>
    <recommendedName>
        <fullName evidence="1">RNA-directed DNA polymerase</fullName>
        <ecNumber evidence="1">2.7.7.49</ecNumber>
    </recommendedName>
</protein>
<evidence type="ECO:0000313" key="11">
    <source>
        <dbReference type="EMBL" id="PTW53883.1"/>
    </source>
</evidence>
<sequence>MPRNPFGPPIRAAVPAELASEAALLAHLGMTVGELNKIRWYRDQMYQTFEIAKSGGKSRLISAPNKRLKHIQRQLLPLLYQLYQTRSPVHGFVFNRSVKTNAQSHLRRRFVLNLDLQDFFPTITENRVVGMLKAIGIGATVAVAIGYLCCIHGHLPQGAPTSPVLSNMICFRLDRELLAFAKASRCIYTRYADDITLSSHQPMSALFEGSPPPAGNFANDLLVSALTAIVVGNGFTINPMKAHYANRHSRRMVTGLKINDLLNVDRRYIRNIRAVLHSVETLGFVGAQTKYATSGGTGSLAAHLRGKIAWISHIKGPSDPVVRSIALRFNTCFADRKIMVTPTPIERRERSVWIVEHDDGQGTGFFLSGVGLVTAAHCVTGKREVEVFHPSKHANTFKATVLQRDDHLDLAILGHEIPATEYYELNRAALPVVTGDPMTAVGYPKWAPGDPLNVRPGVVSTVTIKSAVRLIEVTQKLTQGMSGGPLLDANGDVAGVVHKGGPEEGRDFAIHVEVLNSWLAHLAS</sequence>
<dbReference type="GO" id="GO:0051607">
    <property type="term" value="P:defense response to virus"/>
    <property type="evidence" value="ECO:0007669"/>
    <property type="project" value="UniProtKB-KW"/>
</dbReference>